<keyword evidence="3" id="KW-0560">Oxidoreductase</keyword>
<feature type="compositionally biased region" description="Pro residues" evidence="4">
    <location>
        <begin position="22"/>
        <end position="33"/>
    </location>
</feature>
<dbReference type="Gene3D" id="3.40.50.720">
    <property type="entry name" value="NAD(P)-binding Rossmann-like Domain"/>
    <property type="match status" value="1"/>
</dbReference>
<dbReference type="PANTHER" id="PTHR45348:SF2">
    <property type="entry name" value="ZINC-TYPE ALCOHOL DEHYDROGENASE-LIKE PROTEIN C2E1P3.01"/>
    <property type="match status" value="1"/>
</dbReference>
<evidence type="ECO:0000256" key="2">
    <source>
        <dbReference type="ARBA" id="ARBA00011245"/>
    </source>
</evidence>
<evidence type="ECO:0000256" key="3">
    <source>
        <dbReference type="ARBA" id="ARBA00023002"/>
    </source>
</evidence>
<keyword evidence="7" id="KW-1185">Reference proteome</keyword>
<feature type="domain" description="Enoyl reductase (ER)" evidence="5">
    <location>
        <begin position="59"/>
        <end position="355"/>
    </location>
</feature>
<dbReference type="STRING" id="692275.M3CY48"/>
<dbReference type="InterPro" id="IPR013149">
    <property type="entry name" value="ADH-like_C"/>
</dbReference>
<dbReference type="InterPro" id="IPR036291">
    <property type="entry name" value="NAD(P)-bd_dom_sf"/>
</dbReference>
<evidence type="ECO:0000313" key="7">
    <source>
        <dbReference type="Proteomes" id="UP000016931"/>
    </source>
</evidence>
<dbReference type="Pfam" id="PF08240">
    <property type="entry name" value="ADH_N"/>
    <property type="match status" value="1"/>
</dbReference>
<reference evidence="6 7" key="1">
    <citation type="journal article" date="2012" name="PLoS Pathog.">
        <title>Diverse lifestyles and strategies of plant pathogenesis encoded in the genomes of eighteen Dothideomycetes fungi.</title>
        <authorList>
            <person name="Ohm R.A."/>
            <person name="Feau N."/>
            <person name="Henrissat B."/>
            <person name="Schoch C.L."/>
            <person name="Horwitz B.A."/>
            <person name="Barry K.W."/>
            <person name="Condon B.J."/>
            <person name="Copeland A.C."/>
            <person name="Dhillon B."/>
            <person name="Glaser F."/>
            <person name="Hesse C.N."/>
            <person name="Kosti I."/>
            <person name="LaButti K."/>
            <person name="Lindquist E.A."/>
            <person name="Lucas S."/>
            <person name="Salamov A.A."/>
            <person name="Bradshaw R.E."/>
            <person name="Ciuffetti L."/>
            <person name="Hamelin R.C."/>
            <person name="Kema G.H.J."/>
            <person name="Lawrence C."/>
            <person name="Scott J.A."/>
            <person name="Spatafora J.W."/>
            <person name="Turgeon B.G."/>
            <person name="de Wit P.J.G.M."/>
            <person name="Zhong S."/>
            <person name="Goodwin S.B."/>
            <person name="Grigoriev I.V."/>
        </authorList>
    </citation>
    <scope>NUCLEOTIDE SEQUENCE [LARGE SCALE GENOMIC DNA]</scope>
    <source>
        <strain evidence="6 7">SO2202</strain>
    </source>
</reference>
<dbReference type="OMA" id="WIKYPFI"/>
<evidence type="ECO:0000256" key="1">
    <source>
        <dbReference type="ARBA" id="ARBA00008072"/>
    </source>
</evidence>
<dbReference type="HOGENOM" id="CLU_026673_16_5_1"/>
<dbReference type="PANTHER" id="PTHR45348">
    <property type="entry name" value="HYPOTHETICAL OXIDOREDUCTASE (EUROFUNG)"/>
    <property type="match status" value="1"/>
</dbReference>
<proteinExistence type="inferred from homology"/>
<dbReference type="AlphaFoldDB" id="M3CY48"/>
<dbReference type="InterPro" id="IPR047122">
    <property type="entry name" value="Trans-enoyl_RdTase-like"/>
</dbReference>
<dbReference type="InterPro" id="IPR020843">
    <property type="entry name" value="ER"/>
</dbReference>
<evidence type="ECO:0000259" key="5">
    <source>
        <dbReference type="SMART" id="SM00829"/>
    </source>
</evidence>
<feature type="region of interest" description="Disordered" evidence="4">
    <location>
        <begin position="1"/>
        <end position="42"/>
    </location>
</feature>
<dbReference type="Proteomes" id="UP000016931">
    <property type="component" value="Unassembled WGS sequence"/>
</dbReference>
<sequence length="406" mass="43061">MPAPIPSPPSSSSSSSEEQSPHDPPQPIKPPSTPQLNPTTTRWNPFALKNVAAWSLQPQTRPLTVAKAPYTKAPAGHVVIKVFDVAINPIDWMVQENQDLKRTEYPTVLGEDVAGQVVEVGDGVVDLRIGERVVAHCARSPSAEDHHLTPGATGAFQQYVVVQRNAIAQLPSSIRTSVGVVLPLGISTASAGLFQKDYLNLPLPSPEQPPKPLNRVLLVWGGSSSVGSCAIQLAKAAGAIIITTASPKNFEYVKTLGAEEVFDYRAEDVEDQIVNWLQSKTVLGAFHARGGNGAVQTCARIVDRSQGKAIVVSVRGIPSPPGDGGGDDVPKAVRTKTISASEIFAPGNEVGPFIWKDFLPAALKSQTIVPAPEALIVGEQLRSVQLGLDTQKKGVSAQKVVISYIS</sequence>
<dbReference type="InterPro" id="IPR011032">
    <property type="entry name" value="GroES-like_sf"/>
</dbReference>
<dbReference type="Pfam" id="PF00107">
    <property type="entry name" value="ADH_zinc_N"/>
    <property type="match status" value="1"/>
</dbReference>
<dbReference type="CDD" id="cd08249">
    <property type="entry name" value="enoyl_reductase_like"/>
    <property type="match status" value="1"/>
</dbReference>
<dbReference type="Gene3D" id="3.90.180.10">
    <property type="entry name" value="Medium-chain alcohol dehydrogenases, catalytic domain"/>
    <property type="match status" value="1"/>
</dbReference>
<evidence type="ECO:0000256" key="4">
    <source>
        <dbReference type="SAM" id="MobiDB-lite"/>
    </source>
</evidence>
<gene>
    <name evidence="6" type="ORF">SEPMUDRAFT_136308</name>
</gene>
<protein>
    <submittedName>
        <fullName evidence="6">GroES-like protein</fullName>
    </submittedName>
</protein>
<dbReference type="InterPro" id="IPR013154">
    <property type="entry name" value="ADH-like_N"/>
</dbReference>
<dbReference type="RefSeq" id="XP_016757103.1">
    <property type="nucleotide sequence ID" value="XM_016902769.1"/>
</dbReference>
<dbReference type="SUPFAM" id="SSF50129">
    <property type="entry name" value="GroES-like"/>
    <property type="match status" value="1"/>
</dbReference>
<organism evidence="6 7">
    <name type="scientific">Sphaerulina musiva (strain SO2202)</name>
    <name type="common">Poplar stem canker fungus</name>
    <name type="synonym">Septoria musiva</name>
    <dbReference type="NCBI Taxonomy" id="692275"/>
    <lineage>
        <taxon>Eukaryota</taxon>
        <taxon>Fungi</taxon>
        <taxon>Dikarya</taxon>
        <taxon>Ascomycota</taxon>
        <taxon>Pezizomycotina</taxon>
        <taxon>Dothideomycetes</taxon>
        <taxon>Dothideomycetidae</taxon>
        <taxon>Mycosphaerellales</taxon>
        <taxon>Mycosphaerellaceae</taxon>
        <taxon>Sphaerulina</taxon>
    </lineage>
</organism>
<dbReference type="EMBL" id="KB456270">
    <property type="protein sequence ID" value="EMF08982.1"/>
    <property type="molecule type" value="Genomic_DNA"/>
</dbReference>
<dbReference type="OrthoDB" id="10257049at2759"/>
<dbReference type="SUPFAM" id="SSF51735">
    <property type="entry name" value="NAD(P)-binding Rossmann-fold domains"/>
    <property type="match status" value="1"/>
</dbReference>
<accession>M3CY48</accession>
<comment type="subunit">
    <text evidence="2">Monomer.</text>
</comment>
<dbReference type="GO" id="GO:0016651">
    <property type="term" value="F:oxidoreductase activity, acting on NAD(P)H"/>
    <property type="evidence" value="ECO:0007669"/>
    <property type="project" value="InterPro"/>
</dbReference>
<dbReference type="eggNOG" id="KOG1198">
    <property type="taxonomic scope" value="Eukaryota"/>
</dbReference>
<evidence type="ECO:0000313" key="6">
    <source>
        <dbReference type="EMBL" id="EMF08982.1"/>
    </source>
</evidence>
<dbReference type="GeneID" id="27899906"/>
<comment type="similarity">
    <text evidence="1">Belongs to the zinc-containing alcohol dehydrogenase family.</text>
</comment>
<name>M3CY48_SPHMS</name>
<dbReference type="SMART" id="SM00829">
    <property type="entry name" value="PKS_ER"/>
    <property type="match status" value="1"/>
</dbReference>